<proteinExistence type="inferred from homology"/>
<comment type="function">
    <text evidence="2 8">Low-potential electron donor to a number of redox enzymes.</text>
</comment>
<evidence type="ECO:0000313" key="11">
    <source>
        <dbReference type="Proteomes" id="UP000027936"/>
    </source>
</evidence>
<reference evidence="10 11" key="1">
    <citation type="submission" date="2014-04" db="EMBL/GenBank/DDBJ databases">
        <title>Draft genome sequence of Bacillus azotoformans MEV2011, a (co-) denitrifying strain unable to grow in the presence of oxygen.</title>
        <authorList>
            <person name="Nielsen M."/>
            <person name="Schreiber L."/>
            <person name="Finster K."/>
            <person name="Schramm A."/>
        </authorList>
    </citation>
    <scope>NUCLEOTIDE SEQUENCE [LARGE SCALE GENOMIC DNA]</scope>
    <source>
        <strain evidence="10 11">MEV2011</strain>
    </source>
</reference>
<dbReference type="EMBL" id="JJRY01000004">
    <property type="protein sequence ID" value="KEF39232.1"/>
    <property type="molecule type" value="Genomic_DNA"/>
</dbReference>
<dbReference type="SUPFAM" id="SSF52218">
    <property type="entry name" value="Flavoproteins"/>
    <property type="match status" value="1"/>
</dbReference>
<name>A0A072NPQ7_SCHAZ</name>
<evidence type="ECO:0000256" key="1">
    <source>
        <dbReference type="ARBA" id="ARBA00001917"/>
    </source>
</evidence>
<comment type="cofactor">
    <cofactor evidence="1 8">
        <name>FMN</name>
        <dbReference type="ChEBI" id="CHEBI:58210"/>
    </cofactor>
</comment>
<dbReference type="NCBIfam" id="NF005246">
    <property type="entry name" value="PRK06756.1"/>
    <property type="match status" value="1"/>
</dbReference>
<evidence type="ECO:0000256" key="7">
    <source>
        <dbReference type="ARBA" id="ARBA00022982"/>
    </source>
</evidence>
<evidence type="ECO:0000259" key="9">
    <source>
        <dbReference type="PROSITE" id="PS50902"/>
    </source>
</evidence>
<keyword evidence="4 8" id="KW-0813">Transport</keyword>
<comment type="caution">
    <text evidence="10">The sequence shown here is derived from an EMBL/GenBank/DDBJ whole genome shotgun (WGS) entry which is preliminary data.</text>
</comment>
<accession>A0A072NPQ7</accession>
<dbReference type="GO" id="GO:0016651">
    <property type="term" value="F:oxidoreductase activity, acting on NAD(P)H"/>
    <property type="evidence" value="ECO:0007669"/>
    <property type="project" value="UniProtKB-ARBA"/>
</dbReference>
<evidence type="ECO:0000256" key="5">
    <source>
        <dbReference type="ARBA" id="ARBA00022630"/>
    </source>
</evidence>
<keyword evidence="6 8" id="KW-0288">FMN</keyword>
<dbReference type="Gene3D" id="3.40.50.360">
    <property type="match status" value="1"/>
</dbReference>
<evidence type="ECO:0000256" key="2">
    <source>
        <dbReference type="ARBA" id="ARBA00003297"/>
    </source>
</evidence>
<dbReference type="InterPro" id="IPR008254">
    <property type="entry name" value="Flavodoxin/NO_synth"/>
</dbReference>
<evidence type="ECO:0000256" key="4">
    <source>
        <dbReference type="ARBA" id="ARBA00022448"/>
    </source>
</evidence>
<gene>
    <name evidence="10" type="ORF">M670_01623</name>
</gene>
<dbReference type="GO" id="GO:0009055">
    <property type="term" value="F:electron transfer activity"/>
    <property type="evidence" value="ECO:0007669"/>
    <property type="project" value="UniProtKB-UniRule"/>
</dbReference>
<evidence type="ECO:0000256" key="6">
    <source>
        <dbReference type="ARBA" id="ARBA00022643"/>
    </source>
</evidence>
<keyword evidence="7 8" id="KW-0249">Electron transport</keyword>
<dbReference type="InterPro" id="IPR010087">
    <property type="entry name" value="Flav_short"/>
</dbReference>
<dbReference type="RefSeq" id="WP_035194710.1">
    <property type="nucleotide sequence ID" value="NZ_JJRY01000004.1"/>
</dbReference>
<evidence type="ECO:0000256" key="8">
    <source>
        <dbReference type="RuleBase" id="RU367037"/>
    </source>
</evidence>
<dbReference type="PRINTS" id="PR00369">
    <property type="entry name" value="FLAVODOXIN"/>
</dbReference>
<dbReference type="InterPro" id="IPR050619">
    <property type="entry name" value="Flavodoxin"/>
</dbReference>
<dbReference type="NCBIfam" id="NF005216">
    <property type="entry name" value="PRK06703.1"/>
    <property type="match status" value="1"/>
</dbReference>
<comment type="similarity">
    <text evidence="3 8">Belongs to the flavodoxin family.</text>
</comment>
<dbReference type="InterPro" id="IPR001094">
    <property type="entry name" value="Flavdoxin-like"/>
</dbReference>
<dbReference type="PROSITE" id="PS50902">
    <property type="entry name" value="FLAVODOXIN_LIKE"/>
    <property type="match status" value="1"/>
</dbReference>
<evidence type="ECO:0000256" key="3">
    <source>
        <dbReference type="ARBA" id="ARBA00005267"/>
    </source>
</evidence>
<organism evidence="10 11">
    <name type="scientific">Schinkia azotoformans MEV2011</name>
    <dbReference type="NCBI Taxonomy" id="1348973"/>
    <lineage>
        <taxon>Bacteria</taxon>
        <taxon>Bacillati</taxon>
        <taxon>Bacillota</taxon>
        <taxon>Bacilli</taxon>
        <taxon>Bacillales</taxon>
        <taxon>Bacillaceae</taxon>
        <taxon>Calidifontibacillus/Schinkia group</taxon>
        <taxon>Schinkia</taxon>
    </lineage>
</organism>
<sequence>MEKILMIYCSMTGNTETIAGLVEEGITESGFDVVRKDALEVDAHEINDYETVILGSYTWGDGEIPDEFLDFCDEIRGLDFTGKKFAVFGSGDTSYDDFCGAVDIIEKMIEENGGIIVLESLKVEQYPDENDEERCKKFGKRFAESVNSI</sequence>
<dbReference type="InterPro" id="IPR029039">
    <property type="entry name" value="Flavoprotein-like_sf"/>
</dbReference>
<dbReference type="PANTHER" id="PTHR42809:SF1">
    <property type="entry name" value="FLAVODOXIN 1"/>
    <property type="match status" value="1"/>
</dbReference>
<dbReference type="PATRIC" id="fig|1348973.3.peg.1584"/>
<dbReference type="NCBIfam" id="TIGR01753">
    <property type="entry name" value="flav_short"/>
    <property type="match status" value="1"/>
</dbReference>
<dbReference type="Proteomes" id="UP000027936">
    <property type="component" value="Unassembled WGS sequence"/>
</dbReference>
<dbReference type="PANTHER" id="PTHR42809">
    <property type="entry name" value="FLAVODOXIN 2"/>
    <property type="match status" value="1"/>
</dbReference>
<dbReference type="OrthoDB" id="9790745at2"/>
<evidence type="ECO:0000313" key="10">
    <source>
        <dbReference type="EMBL" id="KEF39232.1"/>
    </source>
</evidence>
<protein>
    <recommendedName>
        <fullName evidence="8">Flavodoxin</fullName>
    </recommendedName>
</protein>
<feature type="domain" description="Flavodoxin-like" evidence="9">
    <location>
        <begin position="4"/>
        <end position="143"/>
    </location>
</feature>
<dbReference type="AlphaFoldDB" id="A0A072NPQ7"/>
<dbReference type="Pfam" id="PF00258">
    <property type="entry name" value="Flavodoxin_1"/>
    <property type="match status" value="1"/>
</dbReference>
<dbReference type="GO" id="GO:0010181">
    <property type="term" value="F:FMN binding"/>
    <property type="evidence" value="ECO:0007669"/>
    <property type="project" value="UniProtKB-UniRule"/>
</dbReference>
<keyword evidence="5 8" id="KW-0285">Flavoprotein</keyword>